<dbReference type="RefSeq" id="WP_207825034.1">
    <property type="nucleotide sequence ID" value="NZ_CP062006.1"/>
</dbReference>
<dbReference type="Gene3D" id="1.10.260.40">
    <property type="entry name" value="lambda repressor-like DNA-binding domains"/>
    <property type="match status" value="1"/>
</dbReference>
<organism evidence="1 2">
    <name type="scientific">Brevundimonas pondensis</name>
    <dbReference type="NCBI Taxonomy" id="2774189"/>
    <lineage>
        <taxon>Bacteria</taxon>
        <taxon>Pseudomonadati</taxon>
        <taxon>Pseudomonadota</taxon>
        <taxon>Alphaproteobacteria</taxon>
        <taxon>Caulobacterales</taxon>
        <taxon>Caulobacteraceae</taxon>
        <taxon>Brevundimonas</taxon>
    </lineage>
</organism>
<evidence type="ECO:0008006" key="3">
    <source>
        <dbReference type="Google" id="ProtNLM"/>
    </source>
</evidence>
<accession>A0ABX7SP25</accession>
<dbReference type="EMBL" id="CP062006">
    <property type="protein sequence ID" value="QTC88080.1"/>
    <property type="molecule type" value="Genomic_DNA"/>
</dbReference>
<sequence>MSDNVIDHLTSPERFGTQTRLAEAAGVKPHTISEKRHTNNLTHSQMRRILAVAPAMGVKVGPGDFFPDYHPTRQRN</sequence>
<name>A0ABX7SP25_9CAUL</name>
<keyword evidence="2" id="KW-1185">Reference proteome</keyword>
<evidence type="ECO:0000313" key="2">
    <source>
        <dbReference type="Proteomes" id="UP000663942"/>
    </source>
</evidence>
<dbReference type="Proteomes" id="UP000663942">
    <property type="component" value="Chromosome"/>
</dbReference>
<gene>
    <name evidence="1" type="ORF">IFE19_01340</name>
</gene>
<reference evidence="1 2" key="1">
    <citation type="submission" date="2020-09" db="EMBL/GenBank/DDBJ databases">
        <title>Brevundimonas sp. LVF1 isolated from an oligotrophic pond in Goettingen, Germany.</title>
        <authorList>
            <person name="Friedrich I."/>
            <person name="Klassen A."/>
            <person name="Neubauer H."/>
            <person name="Schneider D."/>
            <person name="Hertel R."/>
            <person name="Daniel R."/>
        </authorList>
    </citation>
    <scope>NUCLEOTIDE SEQUENCE [LARGE SCALE GENOMIC DNA]</scope>
    <source>
        <strain evidence="1 2">LVF1</strain>
    </source>
</reference>
<protein>
    <recommendedName>
        <fullName evidence="3">XRE family transcriptional regulator</fullName>
    </recommendedName>
</protein>
<evidence type="ECO:0000313" key="1">
    <source>
        <dbReference type="EMBL" id="QTC88080.1"/>
    </source>
</evidence>
<dbReference type="InterPro" id="IPR010982">
    <property type="entry name" value="Lambda_DNA-bd_dom_sf"/>
</dbReference>
<proteinExistence type="predicted"/>